<accession>A0AAV7EV70</accession>
<feature type="compositionally biased region" description="Basic and acidic residues" evidence="1">
    <location>
        <begin position="266"/>
        <end position="280"/>
    </location>
</feature>
<keyword evidence="2" id="KW-1133">Transmembrane helix</keyword>
<gene>
    <name evidence="4" type="ORF">H6P81_005656</name>
</gene>
<evidence type="ECO:0000259" key="3">
    <source>
        <dbReference type="Pfam" id="PF14364"/>
    </source>
</evidence>
<evidence type="ECO:0000313" key="5">
    <source>
        <dbReference type="Proteomes" id="UP000825729"/>
    </source>
</evidence>
<dbReference type="InterPro" id="IPR025520">
    <property type="entry name" value="DUF4408"/>
</dbReference>
<feature type="region of interest" description="Disordered" evidence="1">
    <location>
        <begin position="232"/>
        <end position="280"/>
    </location>
</feature>
<dbReference type="Proteomes" id="UP000825729">
    <property type="component" value="Unassembled WGS sequence"/>
</dbReference>
<feature type="compositionally biased region" description="Low complexity" evidence="1">
    <location>
        <begin position="253"/>
        <end position="264"/>
    </location>
</feature>
<proteinExistence type="predicted"/>
<keyword evidence="5" id="KW-1185">Reference proteome</keyword>
<feature type="region of interest" description="Disordered" evidence="1">
    <location>
        <begin position="117"/>
        <end position="142"/>
    </location>
</feature>
<dbReference type="InterPro" id="IPR008480">
    <property type="entry name" value="DUF761_pln"/>
</dbReference>
<protein>
    <recommendedName>
        <fullName evidence="3">DUF4408 domain-containing protein</fullName>
    </recommendedName>
</protein>
<feature type="domain" description="DUF4408" evidence="3">
    <location>
        <begin position="33"/>
        <end position="65"/>
    </location>
</feature>
<evidence type="ECO:0000256" key="1">
    <source>
        <dbReference type="SAM" id="MobiDB-lite"/>
    </source>
</evidence>
<keyword evidence="2" id="KW-0812">Transmembrane</keyword>
<evidence type="ECO:0000313" key="4">
    <source>
        <dbReference type="EMBL" id="KAG9452752.1"/>
    </source>
</evidence>
<dbReference type="Pfam" id="PF14364">
    <property type="entry name" value="DUF4408"/>
    <property type="match status" value="1"/>
</dbReference>
<evidence type="ECO:0000256" key="2">
    <source>
        <dbReference type="SAM" id="Phobius"/>
    </source>
</evidence>
<sequence>MKTLLLSTGVLSAALVLKLSLPTILSFLLYELPLLYGSLHSWLTPPYLYFVINGIIITIAASSRFQHKEDEAVEPAPAVKVVAVPDPVGEIRPVFGVTSEEFEAVVAKAPAEIRPGYESAEPEVEAAAGKTEEDEEEEEFVISRSDYSLSRGNSMEIPSEYAMTVAERPPASARFSHRKSVKASPEGSKLLKVSKPKRHETLESTWKTITEGRPMPLTRHLKKSETFESYARARIEETSTPMKKSETFKERTGTPSVSPSPGSGKLRKEPSPSQDDLNRRVEAFIKKFNEEMRLQRQESFKHYMEMVSRGSH</sequence>
<feature type="transmembrane region" description="Helical" evidence="2">
    <location>
        <begin position="46"/>
        <end position="65"/>
    </location>
</feature>
<name>A0AAV7EV70_ARIFI</name>
<dbReference type="PANTHER" id="PTHR33098">
    <property type="entry name" value="COTTON FIBER (DUF761)"/>
    <property type="match status" value="1"/>
</dbReference>
<feature type="compositionally biased region" description="Basic and acidic residues" evidence="1">
    <location>
        <begin position="232"/>
        <end position="252"/>
    </location>
</feature>
<dbReference type="PANTHER" id="PTHR33098:SF53">
    <property type="entry name" value="OS05G0540900 PROTEIN"/>
    <property type="match status" value="1"/>
</dbReference>
<dbReference type="AlphaFoldDB" id="A0AAV7EV70"/>
<reference evidence="4 5" key="1">
    <citation type="submission" date="2021-07" db="EMBL/GenBank/DDBJ databases">
        <title>The Aristolochia fimbriata genome: insights into angiosperm evolution, floral development and chemical biosynthesis.</title>
        <authorList>
            <person name="Jiao Y."/>
        </authorList>
    </citation>
    <scope>NUCLEOTIDE SEQUENCE [LARGE SCALE GENOMIC DNA]</scope>
    <source>
        <strain evidence="4">IBCAS-2021</strain>
        <tissue evidence="4">Leaf</tissue>
    </source>
</reference>
<keyword evidence="2" id="KW-0472">Membrane</keyword>
<feature type="region of interest" description="Disordered" evidence="1">
    <location>
        <begin position="168"/>
        <end position="202"/>
    </location>
</feature>
<dbReference type="EMBL" id="JAINDJ010000003">
    <property type="protein sequence ID" value="KAG9452752.1"/>
    <property type="molecule type" value="Genomic_DNA"/>
</dbReference>
<organism evidence="4 5">
    <name type="scientific">Aristolochia fimbriata</name>
    <name type="common">White veined hardy Dutchman's pipe vine</name>
    <dbReference type="NCBI Taxonomy" id="158543"/>
    <lineage>
        <taxon>Eukaryota</taxon>
        <taxon>Viridiplantae</taxon>
        <taxon>Streptophyta</taxon>
        <taxon>Embryophyta</taxon>
        <taxon>Tracheophyta</taxon>
        <taxon>Spermatophyta</taxon>
        <taxon>Magnoliopsida</taxon>
        <taxon>Magnoliidae</taxon>
        <taxon>Piperales</taxon>
        <taxon>Aristolochiaceae</taxon>
        <taxon>Aristolochia</taxon>
    </lineage>
</organism>
<comment type="caution">
    <text evidence="4">The sequence shown here is derived from an EMBL/GenBank/DDBJ whole genome shotgun (WGS) entry which is preliminary data.</text>
</comment>
<dbReference type="Pfam" id="PF05553">
    <property type="entry name" value="DUF761"/>
    <property type="match status" value="1"/>
</dbReference>